<sequence>MNGNYWNARDRQTAQHITDHGWSVVGVSGEGRTPDWVYSIGLWHTTGKHDVAIFGLSPQRMMELTNALGDLLRQVEFMDAHEWRDFVFEQFNVALQPVHPSWYESFFGAAIDFYQMSHLPIVQMVWPDDEGLFPWHDGVDQACQESQPMLWLPRQDHPRGRWTHSDQPLS</sequence>
<organism evidence="1 2">
    <name type="scientific">Micromonospora sonneratiae</name>
    <dbReference type="NCBI Taxonomy" id="1184706"/>
    <lineage>
        <taxon>Bacteria</taxon>
        <taxon>Bacillati</taxon>
        <taxon>Actinomycetota</taxon>
        <taxon>Actinomycetes</taxon>
        <taxon>Micromonosporales</taxon>
        <taxon>Micromonosporaceae</taxon>
        <taxon>Micromonospora</taxon>
    </lineage>
</organism>
<proteinExistence type="predicted"/>
<accession>A0ABW3YKT4</accession>
<dbReference type="Pfam" id="PF14081">
    <property type="entry name" value="DUF4262"/>
    <property type="match status" value="1"/>
</dbReference>
<protein>
    <submittedName>
        <fullName evidence="1">DUF4262 domain-containing protein</fullName>
    </submittedName>
</protein>
<dbReference type="RefSeq" id="WP_377576888.1">
    <property type="nucleotide sequence ID" value="NZ_JBHTMP010000067.1"/>
</dbReference>
<dbReference type="Proteomes" id="UP001597260">
    <property type="component" value="Unassembled WGS sequence"/>
</dbReference>
<evidence type="ECO:0000313" key="1">
    <source>
        <dbReference type="EMBL" id="MFD1325117.1"/>
    </source>
</evidence>
<dbReference type="EMBL" id="JBHTMP010000067">
    <property type="protein sequence ID" value="MFD1325117.1"/>
    <property type="molecule type" value="Genomic_DNA"/>
</dbReference>
<comment type="caution">
    <text evidence="1">The sequence shown here is derived from an EMBL/GenBank/DDBJ whole genome shotgun (WGS) entry which is preliminary data.</text>
</comment>
<gene>
    <name evidence="1" type="ORF">ACFQ4H_28925</name>
</gene>
<keyword evidence="2" id="KW-1185">Reference proteome</keyword>
<reference evidence="2" key="1">
    <citation type="journal article" date="2019" name="Int. J. Syst. Evol. Microbiol.">
        <title>The Global Catalogue of Microorganisms (GCM) 10K type strain sequencing project: providing services to taxonomists for standard genome sequencing and annotation.</title>
        <authorList>
            <consortium name="The Broad Institute Genomics Platform"/>
            <consortium name="The Broad Institute Genome Sequencing Center for Infectious Disease"/>
            <person name="Wu L."/>
            <person name="Ma J."/>
        </authorList>
    </citation>
    <scope>NUCLEOTIDE SEQUENCE [LARGE SCALE GENOMIC DNA]</scope>
    <source>
        <strain evidence="2">JCM 31037</strain>
    </source>
</reference>
<evidence type="ECO:0000313" key="2">
    <source>
        <dbReference type="Proteomes" id="UP001597260"/>
    </source>
</evidence>
<name>A0ABW3YKT4_9ACTN</name>
<dbReference type="InterPro" id="IPR025358">
    <property type="entry name" value="DUF4262"/>
</dbReference>